<dbReference type="GO" id="GO:0051028">
    <property type="term" value="P:mRNA transport"/>
    <property type="evidence" value="ECO:0007669"/>
    <property type="project" value="UniProtKB-KW"/>
</dbReference>
<feature type="domain" description="Peptidase S59" evidence="8">
    <location>
        <begin position="24"/>
        <end position="160"/>
    </location>
</feature>
<dbReference type="OrthoDB" id="3797628at2759"/>
<proteinExistence type="predicted"/>
<dbReference type="Proteomes" id="UP000233837">
    <property type="component" value="Unassembled WGS sequence"/>
</dbReference>
<protein>
    <recommendedName>
        <fullName evidence="8">Peptidase S59 domain-containing protein</fullName>
    </recommendedName>
</protein>
<dbReference type="InterPro" id="IPR036903">
    <property type="entry name" value="Nup98_auto-Pept-S59_dom_sf"/>
</dbReference>
<reference evidence="9 10" key="2">
    <citation type="journal article" date="2017" name="Nature">
        <title>The Apostasia genome and the evolution of orchids.</title>
        <authorList>
            <person name="Zhang G.Q."/>
            <person name="Liu K.W."/>
            <person name="Li Z."/>
            <person name="Lohaus R."/>
            <person name="Hsiao Y.Y."/>
            <person name="Niu S.C."/>
            <person name="Wang J.Y."/>
            <person name="Lin Y.C."/>
            <person name="Xu Q."/>
            <person name="Chen L.J."/>
            <person name="Yoshida K."/>
            <person name="Fujiwara S."/>
            <person name="Wang Z.W."/>
            <person name="Zhang Y.Q."/>
            <person name="Mitsuda N."/>
            <person name="Wang M."/>
            <person name="Liu G.H."/>
            <person name="Pecoraro L."/>
            <person name="Huang H.X."/>
            <person name="Xiao X.J."/>
            <person name="Lin M."/>
            <person name="Wu X.Y."/>
            <person name="Wu W.L."/>
            <person name="Chen Y.Y."/>
            <person name="Chang S.B."/>
            <person name="Sakamoto S."/>
            <person name="Ohme-Takagi M."/>
            <person name="Yagi M."/>
            <person name="Zeng S.J."/>
            <person name="Shen C.Y."/>
            <person name="Yeh C.M."/>
            <person name="Luo Y.B."/>
            <person name="Tsai W.C."/>
            <person name="Van de Peer Y."/>
            <person name="Liu Z.J."/>
        </authorList>
    </citation>
    <scope>NUCLEOTIDE SEQUENCE [LARGE SCALE GENOMIC DNA]</scope>
    <source>
        <tissue evidence="9">The whole plant</tissue>
    </source>
</reference>
<dbReference type="Pfam" id="PF12110">
    <property type="entry name" value="Nup96"/>
    <property type="match status" value="1"/>
</dbReference>
<evidence type="ECO:0000256" key="5">
    <source>
        <dbReference type="ARBA" id="ARBA00023010"/>
    </source>
</evidence>
<keyword evidence="10" id="KW-1185">Reference proteome</keyword>
<dbReference type="FunFam" id="1.25.40.690:FF:000002">
    <property type="entry name" value="Nuclear pore complex protein NUP96"/>
    <property type="match status" value="1"/>
</dbReference>
<dbReference type="STRING" id="906689.A0A2I0WDC1"/>
<name>A0A2I0WDC1_9ASPA</name>
<dbReference type="Pfam" id="PF04096">
    <property type="entry name" value="Nucleoporin2"/>
    <property type="match status" value="1"/>
</dbReference>
<evidence type="ECO:0000259" key="8">
    <source>
        <dbReference type="PROSITE" id="PS51434"/>
    </source>
</evidence>
<dbReference type="PANTHER" id="PTHR23198">
    <property type="entry name" value="NUCLEOPORIN"/>
    <property type="match status" value="1"/>
</dbReference>
<comment type="subcellular location">
    <subcellularLocation>
        <location evidence="1">Nucleus</location>
        <location evidence="1">Nuclear pore complex</location>
    </subcellularLocation>
</comment>
<dbReference type="Gene3D" id="3.30.1610.10">
    <property type="entry name" value="Peptidase S59, nucleoporin"/>
    <property type="match status" value="1"/>
</dbReference>
<dbReference type="InterPro" id="IPR007230">
    <property type="entry name" value="Nup98_auto-Pept-S59_dom"/>
</dbReference>
<evidence type="ECO:0000256" key="7">
    <source>
        <dbReference type="ARBA" id="ARBA00023242"/>
    </source>
</evidence>
<keyword evidence="3" id="KW-0509">mRNA transport</keyword>
<dbReference type="InterPro" id="IPR021967">
    <property type="entry name" value="Nup98_C"/>
</dbReference>
<dbReference type="GO" id="GO:0015031">
    <property type="term" value="P:protein transport"/>
    <property type="evidence" value="ECO:0007669"/>
    <property type="project" value="UniProtKB-KW"/>
</dbReference>
<organism evidence="9 10">
    <name type="scientific">Dendrobium catenatum</name>
    <dbReference type="NCBI Taxonomy" id="906689"/>
    <lineage>
        <taxon>Eukaryota</taxon>
        <taxon>Viridiplantae</taxon>
        <taxon>Streptophyta</taxon>
        <taxon>Embryophyta</taxon>
        <taxon>Tracheophyta</taxon>
        <taxon>Spermatophyta</taxon>
        <taxon>Magnoliopsida</taxon>
        <taxon>Liliopsida</taxon>
        <taxon>Asparagales</taxon>
        <taxon>Orchidaceae</taxon>
        <taxon>Epidendroideae</taxon>
        <taxon>Malaxideae</taxon>
        <taxon>Dendrobiinae</taxon>
        <taxon>Dendrobium</taxon>
    </lineage>
</organism>
<evidence type="ECO:0000256" key="4">
    <source>
        <dbReference type="ARBA" id="ARBA00022927"/>
    </source>
</evidence>
<keyword evidence="5" id="KW-0811">Translocation</keyword>
<sequence length="1018" mass="115717">MLPQCKKRRMNDGDAQAFIPIVLSSDYFVEPSVTELAAREYIDPGYCSRVPNFVIGRVGYGYIKFLGVTDVRWLNLEKIVKLDRHSVTVYENESDKPPIGQGLNKTAEVTLILQLRLVDSQGLDSSKITSKLKKCTYKQGAKFLSFDQSSGEWKFLVHHFSRFGLGEDEEDDVVMDDVLVKPVQSTVEDHEAPSGEIVLSHSLPAHLGLDPVRMQELRMLMFSAEEDEPIEDSFPSDRKIFGREFLREKSASSSAKGSVYRSLEGYAQKAGNRISSSPLKKSPVPLLEYHKSSSDISPSGGILMTGQNKGLPLRVKRAEGFRLDEKHATPLSGRFSNNVVDAGLFMGRSFRVGWGPNGILVHAGTPVGKMGTVLSSIIHVEKIAIDRTVRDEQNKVKEELVDFCFSFPLNLHKSLDHETMEVKVDSYMLKLQRVISSRSMLPDICRSYIDIIEKQIEVAGLSASTRVLLMHQVTVWELIKVLFSERENNENFRSSSDDVGEDMVLDKKDRPLKIDAEANPFLRRAEFSYWLRESVSHRVEEDFSYLNDSKYLEKILVYLTGRELDAAVELASSKGDVRLAILLSQTGGSMVNRADMAQQLDMWKDNGMDFNYIEKDRLKLYELLAGNILGSLQDWSVDWKRHLGLVMWYQLPPDTQLPVIINTYEQLLSEGRAPHPVPVYIDEGPIIDRVEWRAGDRYDIGYYLMLLHANGEKAFGLLKTMFSAFSSTFDPLDCHMIWHQRAILESIGVFSSKELHVVDISFVSQLLCLGLCHWAIYVAIHMPYYAEFRYIQANLIKEILSQYCEAWSTSETQKRFIVDLGVPPAWMHEALATYYEYYRNHSEALEHYLKCSKWQKAHSIFMTTVAHSLYLSSKDSEIWRTASIMEEHKLEIADWDVGAGIFIDFYVLKSSLQKDISQSEPDLLARKNKECRHFFSRLNQSLRVWGSRLPIDARATYSRMAEELCDLLQSIPGEGSTPSVQMSCFETMLDAPIPQDIRAGLLQEALSVFTYVLSHAAS</sequence>
<dbReference type="GO" id="GO:0017056">
    <property type="term" value="F:structural constituent of nuclear pore"/>
    <property type="evidence" value="ECO:0007669"/>
    <property type="project" value="InterPro"/>
</dbReference>
<reference evidence="9 10" key="1">
    <citation type="journal article" date="2016" name="Sci. Rep.">
        <title>The Dendrobium catenatum Lindl. genome sequence provides insights into polysaccharide synthase, floral development and adaptive evolution.</title>
        <authorList>
            <person name="Zhang G.Q."/>
            <person name="Xu Q."/>
            <person name="Bian C."/>
            <person name="Tsai W.C."/>
            <person name="Yeh C.M."/>
            <person name="Liu K.W."/>
            <person name="Yoshida K."/>
            <person name="Zhang L.S."/>
            <person name="Chang S.B."/>
            <person name="Chen F."/>
            <person name="Shi Y."/>
            <person name="Su Y.Y."/>
            <person name="Zhang Y.Q."/>
            <person name="Chen L.J."/>
            <person name="Yin Y."/>
            <person name="Lin M."/>
            <person name="Huang H."/>
            <person name="Deng H."/>
            <person name="Wang Z.W."/>
            <person name="Zhu S.L."/>
            <person name="Zhao X."/>
            <person name="Deng C."/>
            <person name="Niu S.C."/>
            <person name="Huang J."/>
            <person name="Wang M."/>
            <person name="Liu G.H."/>
            <person name="Yang H.J."/>
            <person name="Xiao X.J."/>
            <person name="Hsiao Y.Y."/>
            <person name="Wu W.L."/>
            <person name="Chen Y.Y."/>
            <person name="Mitsuda N."/>
            <person name="Ohme-Takagi M."/>
            <person name="Luo Y.B."/>
            <person name="Van de Peer Y."/>
            <person name="Liu Z.J."/>
        </authorList>
    </citation>
    <scope>NUCLEOTIDE SEQUENCE [LARGE SCALE GENOMIC DNA]</scope>
    <source>
        <tissue evidence="9">The whole plant</tissue>
    </source>
</reference>
<evidence type="ECO:0000313" key="10">
    <source>
        <dbReference type="Proteomes" id="UP000233837"/>
    </source>
</evidence>
<keyword evidence="7" id="KW-0539">Nucleus</keyword>
<dbReference type="PROSITE" id="PS51434">
    <property type="entry name" value="NUP_C"/>
    <property type="match status" value="1"/>
</dbReference>
<evidence type="ECO:0000256" key="2">
    <source>
        <dbReference type="ARBA" id="ARBA00022448"/>
    </source>
</evidence>
<dbReference type="SUPFAM" id="SSF82215">
    <property type="entry name" value="C-terminal autoproteolytic domain of nucleoporin nup98"/>
    <property type="match status" value="1"/>
</dbReference>
<keyword evidence="4" id="KW-0653">Protein transport</keyword>
<keyword evidence="2" id="KW-0813">Transport</keyword>
<keyword evidence="6" id="KW-0906">Nuclear pore complex</keyword>
<evidence type="ECO:0000256" key="1">
    <source>
        <dbReference type="ARBA" id="ARBA00004567"/>
    </source>
</evidence>
<evidence type="ECO:0000256" key="6">
    <source>
        <dbReference type="ARBA" id="ARBA00023132"/>
    </source>
</evidence>
<dbReference type="InterPro" id="IPR037665">
    <property type="entry name" value="Nucleoporin_S59-like"/>
</dbReference>
<dbReference type="AlphaFoldDB" id="A0A2I0WDC1"/>
<evidence type="ECO:0000313" key="9">
    <source>
        <dbReference type="EMBL" id="PKU73656.1"/>
    </source>
</evidence>
<accession>A0A2I0WDC1</accession>
<gene>
    <name evidence="9" type="ORF">MA16_Dca009963</name>
</gene>
<dbReference type="Gene3D" id="1.25.40.690">
    <property type="match status" value="1"/>
</dbReference>
<dbReference type="PANTHER" id="PTHR23198:SF26">
    <property type="entry name" value="NUCLEAR PORE COMPLEX PROTEIN NUP96"/>
    <property type="match status" value="1"/>
</dbReference>
<dbReference type="EMBL" id="KZ502732">
    <property type="protein sequence ID" value="PKU73656.1"/>
    <property type="molecule type" value="Genomic_DNA"/>
</dbReference>
<evidence type="ECO:0000256" key="3">
    <source>
        <dbReference type="ARBA" id="ARBA00022816"/>
    </source>
</evidence>
<dbReference type="GO" id="GO:0005643">
    <property type="term" value="C:nuclear pore"/>
    <property type="evidence" value="ECO:0007669"/>
    <property type="project" value="UniProtKB-SubCell"/>
</dbReference>